<keyword evidence="3" id="KW-0695">RNA-directed DNA polymerase</keyword>
<dbReference type="InterPro" id="IPR012337">
    <property type="entry name" value="RNaseH-like_sf"/>
</dbReference>
<protein>
    <submittedName>
        <fullName evidence="3">RNA-directed DNA polymerase from mobile element jockey</fullName>
    </submittedName>
</protein>
<feature type="domain" description="RNase H type-1" evidence="2">
    <location>
        <begin position="963"/>
        <end position="1087"/>
    </location>
</feature>
<dbReference type="EMBL" id="GDHF01013509">
    <property type="protein sequence ID" value="JAI38805.1"/>
    <property type="molecule type" value="Transcribed_RNA"/>
</dbReference>
<dbReference type="Gene3D" id="3.60.10.10">
    <property type="entry name" value="Endonuclease/exonuclease/phosphatase"/>
    <property type="match status" value="1"/>
</dbReference>
<accession>A0A0K8VJU5</accession>
<evidence type="ECO:0000313" key="4">
    <source>
        <dbReference type="EMBL" id="JAI51544.1"/>
    </source>
</evidence>
<evidence type="ECO:0000313" key="3">
    <source>
        <dbReference type="EMBL" id="JAI38805.1"/>
    </source>
</evidence>
<dbReference type="AlphaFoldDB" id="A0A0K8VJU5"/>
<evidence type="ECO:0000259" key="2">
    <source>
        <dbReference type="PROSITE" id="PS50879"/>
    </source>
</evidence>
<dbReference type="GO" id="GO:0042575">
    <property type="term" value="C:DNA polymerase complex"/>
    <property type="evidence" value="ECO:0007669"/>
    <property type="project" value="UniProtKB-ARBA"/>
</dbReference>
<dbReference type="OrthoDB" id="8067603at2759"/>
<dbReference type="Pfam" id="PF00078">
    <property type="entry name" value="RVT_1"/>
    <property type="match status" value="1"/>
</dbReference>
<keyword evidence="3" id="KW-0548">Nucleotidyltransferase</keyword>
<dbReference type="Pfam" id="PF03372">
    <property type="entry name" value="Exo_endo_phos"/>
    <property type="match status" value="1"/>
</dbReference>
<dbReference type="SUPFAM" id="SSF56672">
    <property type="entry name" value="DNA/RNA polymerases"/>
    <property type="match status" value="1"/>
</dbReference>
<dbReference type="InterPro" id="IPR000477">
    <property type="entry name" value="RT_dom"/>
</dbReference>
<feature type="domain" description="Reverse transcriptase" evidence="1">
    <location>
        <begin position="483"/>
        <end position="755"/>
    </location>
</feature>
<dbReference type="PROSITE" id="PS50878">
    <property type="entry name" value="RT_POL"/>
    <property type="match status" value="1"/>
</dbReference>
<dbReference type="InterPro" id="IPR002156">
    <property type="entry name" value="RNaseH_domain"/>
</dbReference>
<keyword evidence="3" id="KW-0808">Transferase</keyword>
<evidence type="ECO:0000259" key="1">
    <source>
        <dbReference type="PROSITE" id="PS50878"/>
    </source>
</evidence>
<dbReference type="Pfam" id="PF00075">
    <property type="entry name" value="RNase_H"/>
    <property type="match status" value="1"/>
</dbReference>
<dbReference type="GO" id="GO:0003676">
    <property type="term" value="F:nucleic acid binding"/>
    <property type="evidence" value="ECO:0007669"/>
    <property type="project" value="InterPro"/>
</dbReference>
<reference evidence="3" key="1">
    <citation type="submission" date="2015-06" db="EMBL/GenBank/DDBJ databases">
        <authorList>
            <person name="Hoefler B.C."/>
            <person name="Straight P.D."/>
        </authorList>
    </citation>
    <scope>NUCLEOTIDE SEQUENCE</scope>
</reference>
<sequence length="1232" mass="138614">MITLLQWNINGYVNNYINLELLMGSYNPSIILLNETHLSYNASAFTPRAYVGYFINLPHNTTNKQGVAILVKRNLPHVLLPIPLSIFSSVAIEILAPYKISIICAYSPPDQSFSTTEFLNLIPSGSNPFILCGDFNAWSPLWGSASANSKGRSIEDALLRSNCIVLNDGSPTHFSTHSTFTNIDLSICSASLSSKISWCCIDDLHGSDHFPILSKISTSRPHSFFKPRIRFKTDSADWDRFVEACFSHSRYFPFSSNINQEASRIQKIIRSASNYSFPLSSSKPVKLAPLWWNNELSALRNLKQIAWHQFKRLRSSANLIAYKKSNALFRHKAKAAKVHCFQEFTNNITSSSDSRKIWTDIKRLAGLSPSSPITYLNTPRGTLLYPKDIALEFATHFSNISLDSNFSSDFSSSKLSSLCSPYLPPSTLSQSAEYLDADISELDFNLALSSVKGKTPGIDKISYLIIKHLPPFLISRLVKLYNSIFLSGNYPVLWKTSAIIPILKPGKPPGVVSSYRPISLLPCLGKLIEKIIATRLAWYAQSNNLISHNQVAFKRGQGTLDALLHLDHFISDALSHKNHVSILSLDFLKAFDRIGIHVVLRQLSRWRVGSRIFNFVKSFLSNRKLSVIISNVSSSVLPLDNGTPQGSPLSVILFTIAFDEISTILSDFVTIRHQIYADDLILFSKTSNLTSVTITFSEILLRLSRWSSTSGTSISFPKSKLFHICKKHQCTIPTLTFDNTNILCTDSIKFLGIVLDSKYTFKKHCQYIRKRLFVNLNIIKYLSCKRSLIGSALLVNVTKALISSVINYGLEIYGHHSKNHLKMLAAPYHSSVRCSLRVFPTSPIKNILTEAGLPSLKDAVEDSLNKLYSKLILSTNFTIKKDFQSSLCRKRSPKIPSSIFKSALFAKTNELPLKILLPWSKYIPPWKVNESSFISDLTFLRKSITPSTVYKSRFLELSAHFKSFGWQFIYTDGSKSSHTSFAVVDDNQQRISYGLLFPFCSIFTAEATGILKAVQYAQQNLGKFIICTDSLSCFQALKNRSNYNDVIIGIRSLLFSLAHRLKIMWIPGHSGIIGNTFADSVAKEVCITPTTTSALFVKSDIKRLIIQQRSTKLALDWMNYRHHYSRINSNRIKPSFPSSLSSNYIIPYIRLRIGHSIITHAHILNGTQINQCPFCDSDLNLLHLLQHCPALQTHRLSNFNNTDPIILLMDPSSNNISKIYNFLKDSDLLRRI</sequence>
<dbReference type="PANTHER" id="PTHR19446">
    <property type="entry name" value="REVERSE TRANSCRIPTASES"/>
    <property type="match status" value="1"/>
</dbReference>
<dbReference type="GO" id="GO:0004523">
    <property type="term" value="F:RNA-DNA hybrid ribonuclease activity"/>
    <property type="evidence" value="ECO:0007669"/>
    <property type="project" value="InterPro"/>
</dbReference>
<dbReference type="InterPro" id="IPR043502">
    <property type="entry name" value="DNA/RNA_pol_sf"/>
</dbReference>
<dbReference type="InterPro" id="IPR005135">
    <property type="entry name" value="Endo/exonuclease/phosphatase"/>
</dbReference>
<dbReference type="EMBL" id="GDHF01000770">
    <property type="protein sequence ID" value="JAI51544.1"/>
    <property type="molecule type" value="Transcribed_RNA"/>
</dbReference>
<organism evidence="3">
    <name type="scientific">Bactrocera latifrons</name>
    <name type="common">Malaysian fruit fly</name>
    <name type="synonym">Chaetodacus latifrons</name>
    <dbReference type="NCBI Taxonomy" id="174628"/>
    <lineage>
        <taxon>Eukaryota</taxon>
        <taxon>Metazoa</taxon>
        <taxon>Ecdysozoa</taxon>
        <taxon>Arthropoda</taxon>
        <taxon>Hexapoda</taxon>
        <taxon>Insecta</taxon>
        <taxon>Pterygota</taxon>
        <taxon>Neoptera</taxon>
        <taxon>Endopterygota</taxon>
        <taxon>Diptera</taxon>
        <taxon>Brachycera</taxon>
        <taxon>Muscomorpha</taxon>
        <taxon>Tephritoidea</taxon>
        <taxon>Tephritidae</taxon>
        <taxon>Bactrocera</taxon>
        <taxon>Bactrocera</taxon>
    </lineage>
</organism>
<dbReference type="Gene3D" id="3.30.420.10">
    <property type="entry name" value="Ribonuclease H-like superfamily/Ribonuclease H"/>
    <property type="match status" value="1"/>
</dbReference>
<dbReference type="InterPro" id="IPR036397">
    <property type="entry name" value="RNaseH_sf"/>
</dbReference>
<name>A0A0K8VJU5_BACLA</name>
<gene>
    <name evidence="3" type="primary">pol_411</name>
    <name evidence="4" type="synonym">pol_546</name>
    <name evidence="4" type="ORF">c1_g1_i3</name>
    <name evidence="3" type="ORF">c1_g1_i5</name>
</gene>
<proteinExistence type="predicted"/>
<dbReference type="InterPro" id="IPR036691">
    <property type="entry name" value="Endo/exonu/phosph_ase_sf"/>
</dbReference>
<dbReference type="SUPFAM" id="SSF53098">
    <property type="entry name" value="Ribonuclease H-like"/>
    <property type="match status" value="1"/>
</dbReference>
<dbReference type="SUPFAM" id="SSF56219">
    <property type="entry name" value="DNase I-like"/>
    <property type="match status" value="1"/>
</dbReference>
<dbReference type="PROSITE" id="PS50879">
    <property type="entry name" value="RNASE_H_1"/>
    <property type="match status" value="1"/>
</dbReference>
<dbReference type="GO" id="GO:0003964">
    <property type="term" value="F:RNA-directed DNA polymerase activity"/>
    <property type="evidence" value="ECO:0007669"/>
    <property type="project" value="UniProtKB-KW"/>
</dbReference>
<dbReference type="CDD" id="cd09276">
    <property type="entry name" value="Rnase_HI_RT_non_LTR"/>
    <property type="match status" value="1"/>
</dbReference>
<dbReference type="CDD" id="cd01650">
    <property type="entry name" value="RT_nLTR_like"/>
    <property type="match status" value="1"/>
</dbReference>